<accession>A0A6A6U6A6</accession>
<reference evidence="2" key="1">
    <citation type="journal article" date="2020" name="Stud. Mycol.">
        <title>101 Dothideomycetes genomes: a test case for predicting lifestyles and emergence of pathogens.</title>
        <authorList>
            <person name="Haridas S."/>
            <person name="Albert R."/>
            <person name="Binder M."/>
            <person name="Bloem J."/>
            <person name="Labutti K."/>
            <person name="Salamov A."/>
            <person name="Andreopoulos B."/>
            <person name="Baker S."/>
            <person name="Barry K."/>
            <person name="Bills G."/>
            <person name="Bluhm B."/>
            <person name="Cannon C."/>
            <person name="Castanera R."/>
            <person name="Culley D."/>
            <person name="Daum C."/>
            <person name="Ezra D."/>
            <person name="Gonzalez J."/>
            <person name="Henrissat B."/>
            <person name="Kuo A."/>
            <person name="Liang C."/>
            <person name="Lipzen A."/>
            <person name="Lutzoni F."/>
            <person name="Magnuson J."/>
            <person name="Mondo S."/>
            <person name="Nolan M."/>
            <person name="Ohm R."/>
            <person name="Pangilinan J."/>
            <person name="Park H.-J."/>
            <person name="Ramirez L."/>
            <person name="Alfaro M."/>
            <person name="Sun H."/>
            <person name="Tritt A."/>
            <person name="Yoshinaga Y."/>
            <person name="Zwiers L.-H."/>
            <person name="Turgeon B."/>
            <person name="Goodwin S."/>
            <person name="Spatafora J."/>
            <person name="Crous P."/>
            <person name="Grigoriev I."/>
        </authorList>
    </citation>
    <scope>NUCLEOTIDE SEQUENCE</scope>
    <source>
        <strain evidence="2">CBS 115976</strain>
    </source>
</reference>
<keyword evidence="1" id="KW-0472">Membrane</keyword>
<keyword evidence="1" id="KW-1133">Transmembrane helix</keyword>
<proteinExistence type="predicted"/>
<keyword evidence="1" id="KW-0812">Transmembrane</keyword>
<dbReference type="AlphaFoldDB" id="A0A6A6U6A6"/>
<evidence type="ECO:0000313" key="2">
    <source>
        <dbReference type="EMBL" id="KAF2666638.1"/>
    </source>
</evidence>
<gene>
    <name evidence="2" type="ORF">BT63DRAFT_415757</name>
</gene>
<protein>
    <submittedName>
        <fullName evidence="2">Uncharacterized protein</fullName>
    </submittedName>
</protein>
<keyword evidence="3" id="KW-1185">Reference proteome</keyword>
<evidence type="ECO:0000313" key="3">
    <source>
        <dbReference type="Proteomes" id="UP000799302"/>
    </source>
</evidence>
<evidence type="ECO:0000256" key="1">
    <source>
        <dbReference type="SAM" id="Phobius"/>
    </source>
</evidence>
<dbReference type="EMBL" id="MU004238">
    <property type="protein sequence ID" value="KAF2666638.1"/>
    <property type="molecule type" value="Genomic_DNA"/>
</dbReference>
<name>A0A6A6U6A6_9PEZI</name>
<dbReference type="Proteomes" id="UP000799302">
    <property type="component" value="Unassembled WGS sequence"/>
</dbReference>
<feature type="transmembrane region" description="Helical" evidence="1">
    <location>
        <begin position="17"/>
        <end position="42"/>
    </location>
</feature>
<sequence>MPLEECTCTSVDSPLSIAVAALDIITFAIAVTGLILAGIAIFRSYRSAHEDANRFEAVYNAANDEVKLLRWAYGLVPELFEPRTQTGGLPEGARGADEPISTLASEQHGVHLHELDRVHTAGGTGGREVRKRQLEKAATDLIVILDNAAIDVNTEKNKLRDSGFSWLRKKDGLLNMMKERSALTPSVVLMRLELMGLLGVHLQEEEEEEVIG</sequence>
<organism evidence="2 3">
    <name type="scientific">Microthyrium microscopicum</name>
    <dbReference type="NCBI Taxonomy" id="703497"/>
    <lineage>
        <taxon>Eukaryota</taxon>
        <taxon>Fungi</taxon>
        <taxon>Dikarya</taxon>
        <taxon>Ascomycota</taxon>
        <taxon>Pezizomycotina</taxon>
        <taxon>Dothideomycetes</taxon>
        <taxon>Dothideomycetes incertae sedis</taxon>
        <taxon>Microthyriales</taxon>
        <taxon>Microthyriaceae</taxon>
        <taxon>Microthyrium</taxon>
    </lineage>
</organism>